<reference evidence="4" key="1">
    <citation type="submission" date="2010-03" db="EMBL/GenBank/DDBJ databases">
        <title>Complete sequence of Mobiluncus curtisii ATCC 43063.</title>
        <authorList>
            <person name="Muzny D."/>
            <person name="Qin X."/>
            <person name="Deng J."/>
            <person name="Jiang H."/>
            <person name="Liu Y."/>
            <person name="Qu J."/>
            <person name="Song X.-Z."/>
            <person name="Zhang L."/>
            <person name="Thornton R."/>
            <person name="Coyle M."/>
            <person name="Francisco L."/>
            <person name="Jackson L."/>
            <person name="Javaid M."/>
            <person name="Korchina V."/>
            <person name="Kovar C."/>
            <person name="Mata R."/>
            <person name="Mathew T."/>
            <person name="Ngo R."/>
            <person name="Nguyen L."/>
            <person name="Nguyen N."/>
            <person name="Okwuonu G."/>
            <person name="Ongeri F."/>
            <person name="Pham C."/>
            <person name="Simmons D."/>
            <person name="Wilczek-Boney K."/>
            <person name="Hale W."/>
            <person name="Jakkamsetti A."/>
            <person name="Pham P."/>
            <person name="Ruth R."/>
            <person name="San Lucas F."/>
            <person name="Warren J."/>
            <person name="Zhang J."/>
            <person name="Zhao Z."/>
            <person name="Zhou C."/>
            <person name="Zhu D."/>
            <person name="Lee S."/>
            <person name="Bess C."/>
            <person name="Blankenburg K."/>
            <person name="Forbes L."/>
            <person name="Fu Q."/>
            <person name="Gubbala S."/>
            <person name="Hirani K."/>
            <person name="Jayaseelan J.C."/>
            <person name="Lara F."/>
            <person name="Munidasa M."/>
            <person name="Palculict T."/>
            <person name="Patil S."/>
            <person name="Pu L.-L."/>
            <person name="Saada N."/>
            <person name="Tang L."/>
            <person name="Weissenberger G."/>
            <person name="Zhu Y."/>
            <person name="Hemphill L."/>
            <person name="Shang Y."/>
            <person name="Youmans B."/>
            <person name="Ayvaz T."/>
            <person name="Ross M."/>
            <person name="Santibanez J."/>
            <person name="Aqrawi P."/>
            <person name="Gross S."/>
            <person name="Joshi V."/>
            <person name="Fowler G."/>
            <person name="Nazareth L."/>
            <person name="Reid J."/>
            <person name="Worley K."/>
            <person name="Petrosino J."/>
            <person name="Highlander S."/>
            <person name="Gibbs R."/>
            <person name="Gibbs R."/>
        </authorList>
    </citation>
    <scope>NUCLEOTIDE SEQUENCE [LARGE SCALE GENOMIC DNA]</scope>
    <source>
        <strain evidence="4">ATCC 19194</strain>
    </source>
</reference>
<dbReference type="CDD" id="cd12797">
    <property type="entry name" value="M23_peptidase"/>
    <property type="match status" value="1"/>
</dbReference>
<feature type="chain" id="PRO_5003066922" evidence="1">
    <location>
        <begin position="27"/>
        <end position="183"/>
    </location>
</feature>
<organism evidence="3 4">
    <name type="scientific">Acinetobacter haemolyticus ATCC 19194</name>
    <dbReference type="NCBI Taxonomy" id="707232"/>
    <lineage>
        <taxon>Bacteria</taxon>
        <taxon>Pseudomonadati</taxon>
        <taxon>Pseudomonadota</taxon>
        <taxon>Gammaproteobacteria</taxon>
        <taxon>Moraxellales</taxon>
        <taxon>Moraxellaceae</taxon>
        <taxon>Acinetobacter</taxon>
    </lineage>
</organism>
<dbReference type="HOGENOM" id="CLU_101406_1_1_6"/>
<dbReference type="InterPro" id="IPR050570">
    <property type="entry name" value="Cell_wall_metabolism_enzyme"/>
</dbReference>
<dbReference type="PANTHER" id="PTHR21666">
    <property type="entry name" value="PEPTIDASE-RELATED"/>
    <property type="match status" value="1"/>
</dbReference>
<dbReference type="GO" id="GO:0004222">
    <property type="term" value="F:metalloendopeptidase activity"/>
    <property type="evidence" value="ECO:0007669"/>
    <property type="project" value="TreeGrafter"/>
</dbReference>
<dbReference type="Proteomes" id="UP000003085">
    <property type="component" value="Unassembled WGS sequence"/>
</dbReference>
<gene>
    <name evidence="3" type="ORF">HMP0015_0324</name>
</gene>
<evidence type="ECO:0000313" key="4">
    <source>
        <dbReference type="Proteomes" id="UP000003085"/>
    </source>
</evidence>
<accession>D4XKT2</accession>
<evidence type="ECO:0000259" key="2">
    <source>
        <dbReference type="Pfam" id="PF01551"/>
    </source>
</evidence>
<dbReference type="InterPro" id="IPR011055">
    <property type="entry name" value="Dup_hybrid_motif"/>
</dbReference>
<dbReference type="Pfam" id="PF01551">
    <property type="entry name" value="Peptidase_M23"/>
    <property type="match status" value="1"/>
</dbReference>
<proteinExistence type="predicted"/>
<feature type="signal peptide" evidence="1">
    <location>
        <begin position="1"/>
        <end position="26"/>
    </location>
</feature>
<comment type="caution">
    <text evidence="3">The sequence shown here is derived from an EMBL/GenBank/DDBJ whole genome shotgun (WGS) entry which is preliminary data.</text>
</comment>
<name>D4XKT2_ACIHA</name>
<protein>
    <submittedName>
        <fullName evidence="3">Peptidase, M23 family</fullName>
    </submittedName>
</protein>
<evidence type="ECO:0000313" key="3">
    <source>
        <dbReference type="EMBL" id="EFF84184.1"/>
    </source>
</evidence>
<dbReference type="EMBL" id="ADMT01000073">
    <property type="protein sequence ID" value="EFF84184.1"/>
    <property type="molecule type" value="Genomic_DNA"/>
</dbReference>
<dbReference type="InterPro" id="IPR016047">
    <property type="entry name" value="M23ase_b-sheet_dom"/>
</dbReference>
<feature type="domain" description="M23ase beta-sheet core" evidence="2">
    <location>
        <begin position="77"/>
        <end position="171"/>
    </location>
</feature>
<dbReference type="Gene3D" id="2.70.70.10">
    <property type="entry name" value="Glucose Permease (Domain IIA)"/>
    <property type="match status" value="1"/>
</dbReference>
<dbReference type="PANTHER" id="PTHR21666:SF268">
    <property type="entry name" value="PEPTIDASE M23 DOMAIN-CONTAINING PROTEIN"/>
    <property type="match status" value="1"/>
</dbReference>
<dbReference type="SUPFAM" id="SSF51261">
    <property type="entry name" value="Duplicated hybrid motif"/>
    <property type="match status" value="1"/>
</dbReference>
<evidence type="ECO:0000256" key="1">
    <source>
        <dbReference type="SAM" id="SignalP"/>
    </source>
</evidence>
<keyword evidence="1" id="KW-0732">Signal</keyword>
<sequence length="183" mass="20026">MQGASMHHSIRYALLGVLTILLSACASTPQKPTPLPNTQVNKLQNMRLDSRLPIPVKGISRSALSDTWGAARSQGRRHEGIDIMAARGTKVYSATDGLVADLRNNNLGGKVVWILGPSGSWHYYAHLDRHKRGLNVGDYVRKGEHIGYVGNTGNARHTAPHLHYGIYLNGKGRGAVNPFPYLR</sequence>
<dbReference type="AlphaFoldDB" id="D4XKT2"/>